<organism evidence="2 3">
    <name type="scientific">Coniochaeta hoffmannii</name>
    <dbReference type="NCBI Taxonomy" id="91930"/>
    <lineage>
        <taxon>Eukaryota</taxon>
        <taxon>Fungi</taxon>
        <taxon>Dikarya</taxon>
        <taxon>Ascomycota</taxon>
        <taxon>Pezizomycotina</taxon>
        <taxon>Sordariomycetes</taxon>
        <taxon>Sordariomycetidae</taxon>
        <taxon>Coniochaetales</taxon>
        <taxon>Coniochaetaceae</taxon>
        <taxon>Coniochaeta</taxon>
    </lineage>
</organism>
<sequence length="142" mass="16283">MLEILLRPAFLGPLAVVLAWVLYHVSRSSNLPKGLHYVGVRKGEWFAMTRAAWRNTMNFKSVLHLIDTKYRDRGVIIPLMTDNVVVLPASDIDFVSNAPESQLSLHAQAIRNLQTDYTLSYEFETQSKRPRNTWFGLNRVPL</sequence>
<evidence type="ECO:0000313" key="3">
    <source>
        <dbReference type="Proteomes" id="UP001174691"/>
    </source>
</evidence>
<reference evidence="2" key="1">
    <citation type="submission" date="2022-07" db="EMBL/GenBank/DDBJ databases">
        <title>Fungi with potential for degradation of polypropylene.</title>
        <authorList>
            <person name="Gostincar C."/>
        </authorList>
    </citation>
    <scope>NUCLEOTIDE SEQUENCE</scope>
    <source>
        <strain evidence="2">EXF-13287</strain>
    </source>
</reference>
<evidence type="ECO:0008006" key="4">
    <source>
        <dbReference type="Google" id="ProtNLM"/>
    </source>
</evidence>
<name>A0AA38VGP3_9PEZI</name>
<comment type="caution">
    <text evidence="2">The sequence shown here is derived from an EMBL/GenBank/DDBJ whole genome shotgun (WGS) entry which is preliminary data.</text>
</comment>
<gene>
    <name evidence="2" type="ORF">NKR19_g9677</name>
</gene>
<keyword evidence="3" id="KW-1185">Reference proteome</keyword>
<dbReference type="EMBL" id="JANBVN010000249">
    <property type="protein sequence ID" value="KAJ9130985.1"/>
    <property type="molecule type" value="Genomic_DNA"/>
</dbReference>
<feature type="transmembrane region" description="Helical" evidence="1">
    <location>
        <begin position="6"/>
        <end position="25"/>
    </location>
</feature>
<accession>A0AA38VGP3</accession>
<proteinExistence type="predicted"/>
<evidence type="ECO:0000313" key="2">
    <source>
        <dbReference type="EMBL" id="KAJ9130985.1"/>
    </source>
</evidence>
<evidence type="ECO:0000256" key="1">
    <source>
        <dbReference type="SAM" id="Phobius"/>
    </source>
</evidence>
<dbReference type="Proteomes" id="UP001174691">
    <property type="component" value="Unassembled WGS sequence"/>
</dbReference>
<dbReference type="AlphaFoldDB" id="A0AA38VGP3"/>
<keyword evidence="1" id="KW-0812">Transmembrane</keyword>
<keyword evidence="1" id="KW-0472">Membrane</keyword>
<protein>
    <recommendedName>
        <fullName evidence="4">Cytochrome P450</fullName>
    </recommendedName>
</protein>
<keyword evidence="1" id="KW-1133">Transmembrane helix</keyword>